<gene>
    <name evidence="9" type="ORF">G9403_09260</name>
</gene>
<dbReference type="PANTHER" id="PTHR40074:SF2">
    <property type="entry name" value="O-ACETYLTRANSFERASE WECH"/>
    <property type="match status" value="1"/>
</dbReference>
<feature type="transmembrane region" description="Helical" evidence="7">
    <location>
        <begin position="16"/>
        <end position="36"/>
    </location>
</feature>
<feature type="transmembrane region" description="Helical" evidence="7">
    <location>
        <begin position="165"/>
        <end position="185"/>
    </location>
</feature>
<evidence type="ECO:0000256" key="4">
    <source>
        <dbReference type="ARBA" id="ARBA00022692"/>
    </source>
</evidence>
<protein>
    <submittedName>
        <fullName evidence="9">Acyltransferase</fullName>
    </submittedName>
</protein>
<feature type="transmembrane region" description="Helical" evidence="7">
    <location>
        <begin position="88"/>
        <end position="106"/>
    </location>
</feature>
<comment type="similarity">
    <text evidence="2">Belongs to the acyltransferase 3 family.</text>
</comment>
<feature type="transmembrane region" description="Helical" evidence="7">
    <location>
        <begin position="56"/>
        <end position="76"/>
    </location>
</feature>
<dbReference type="GO" id="GO:0016746">
    <property type="term" value="F:acyltransferase activity"/>
    <property type="evidence" value="ECO:0007669"/>
    <property type="project" value="UniProtKB-KW"/>
</dbReference>
<evidence type="ECO:0000256" key="6">
    <source>
        <dbReference type="ARBA" id="ARBA00023136"/>
    </source>
</evidence>
<feature type="transmembrane region" description="Helical" evidence="7">
    <location>
        <begin position="135"/>
        <end position="156"/>
    </location>
</feature>
<evidence type="ECO:0000256" key="2">
    <source>
        <dbReference type="ARBA" id="ARBA00007400"/>
    </source>
</evidence>
<dbReference type="InterPro" id="IPR002656">
    <property type="entry name" value="Acyl_transf_3_dom"/>
</dbReference>
<feature type="transmembrane region" description="Helical" evidence="7">
    <location>
        <begin position="205"/>
        <end position="222"/>
    </location>
</feature>
<keyword evidence="9" id="KW-0808">Transferase</keyword>
<name>A0ABD4XKJ5_WEIPA</name>
<feature type="transmembrane region" description="Helical" evidence="7">
    <location>
        <begin position="312"/>
        <end position="333"/>
    </location>
</feature>
<comment type="caution">
    <text evidence="9">The sequence shown here is derived from an EMBL/GenBank/DDBJ whole genome shotgun (WGS) entry which is preliminary data.</text>
</comment>
<evidence type="ECO:0000256" key="7">
    <source>
        <dbReference type="SAM" id="Phobius"/>
    </source>
</evidence>
<dbReference type="EMBL" id="JAANXN010000014">
    <property type="protein sequence ID" value="MDF8371819.1"/>
    <property type="molecule type" value="Genomic_DNA"/>
</dbReference>
<feature type="transmembrane region" description="Helical" evidence="7">
    <location>
        <begin position="272"/>
        <end position="291"/>
    </location>
</feature>
<feature type="domain" description="Acyltransferase 3" evidence="8">
    <location>
        <begin position="12"/>
        <end position="354"/>
    </location>
</feature>
<evidence type="ECO:0000313" key="9">
    <source>
        <dbReference type="EMBL" id="MDF8371819.1"/>
    </source>
</evidence>
<keyword evidence="4 7" id="KW-0812">Transmembrane</keyword>
<evidence type="ECO:0000256" key="1">
    <source>
        <dbReference type="ARBA" id="ARBA00004651"/>
    </source>
</evidence>
<dbReference type="Pfam" id="PF01757">
    <property type="entry name" value="Acyl_transf_3"/>
    <property type="match status" value="1"/>
</dbReference>
<proteinExistence type="inferred from homology"/>
<dbReference type="GO" id="GO:0005886">
    <property type="term" value="C:plasma membrane"/>
    <property type="evidence" value="ECO:0007669"/>
    <property type="project" value="UniProtKB-SubCell"/>
</dbReference>
<reference evidence="9 10" key="1">
    <citation type="submission" date="2020-03" db="EMBL/GenBank/DDBJ databases">
        <title>Comparative genomics of Weissella paramesenteroides.</title>
        <authorList>
            <person name="Kant R."/>
            <person name="Takala T."/>
            <person name="Saris P."/>
        </authorList>
    </citation>
    <scope>NUCLEOTIDE SEQUENCE [LARGE SCALE GENOMIC DNA]</scope>
    <source>
        <strain evidence="9 10">SJ27-4</strain>
    </source>
</reference>
<evidence type="ECO:0000259" key="8">
    <source>
        <dbReference type="Pfam" id="PF01757"/>
    </source>
</evidence>
<organism evidence="9 10">
    <name type="scientific">Weissella paramesenteroides</name>
    <name type="common">Leuconostoc paramesenteroides</name>
    <dbReference type="NCBI Taxonomy" id="1249"/>
    <lineage>
        <taxon>Bacteria</taxon>
        <taxon>Bacillati</taxon>
        <taxon>Bacillota</taxon>
        <taxon>Bacilli</taxon>
        <taxon>Lactobacillales</taxon>
        <taxon>Lactobacillaceae</taxon>
        <taxon>Weissella</taxon>
    </lineage>
</organism>
<dbReference type="AlphaFoldDB" id="A0ABD4XKJ5"/>
<dbReference type="RefSeq" id="WP_002828653.1">
    <property type="nucleotide sequence ID" value="NZ_CABKOP010000009.1"/>
</dbReference>
<accession>A0ABD4XKJ5</accession>
<dbReference type="Proteomes" id="UP001215461">
    <property type="component" value="Unassembled WGS sequence"/>
</dbReference>
<dbReference type="KEGG" id="wpa:CO680_06525"/>
<evidence type="ECO:0000313" key="10">
    <source>
        <dbReference type="Proteomes" id="UP001215461"/>
    </source>
</evidence>
<evidence type="ECO:0000256" key="5">
    <source>
        <dbReference type="ARBA" id="ARBA00022989"/>
    </source>
</evidence>
<keyword evidence="9" id="KW-0012">Acyltransferase</keyword>
<keyword evidence="5 7" id="KW-1133">Transmembrane helix</keyword>
<comment type="subcellular location">
    <subcellularLocation>
        <location evidence="1">Cell membrane</location>
        <topology evidence="1">Multi-pass membrane protein</topology>
    </subcellularLocation>
</comment>
<keyword evidence="3" id="KW-1003">Cell membrane</keyword>
<dbReference type="PANTHER" id="PTHR40074">
    <property type="entry name" value="O-ACETYLTRANSFERASE WECH"/>
    <property type="match status" value="1"/>
</dbReference>
<feature type="transmembrane region" description="Helical" evidence="7">
    <location>
        <begin position="339"/>
        <end position="359"/>
    </location>
</feature>
<sequence>MVEGKQKRKYLYEVDVLRLIFITGVLLNHTTTMIGQELATASWESGFLNMTHLSLHFTRMGFMFITGLVLFLQHYHKELHVWSFWKKRFLGVGIPYVSWCFLLLLGDTLQQNTWSGVGNFFADLVHLVTHGDDFYMYYIIVTMQLYVVFPLLVWLFKKFSNQHNLILGISFVFQIVLLFFIKYGLPHIDTSNWPFLFKSYGFNLLVYQFYFVLGAFASIHYEAFKGFIERKHRLIGWGTLILALGTLVEFYYNQHVLHLSLTKTLEIHQPYIFIYDLFIIGFVIWIGLQYAKYRENGLPQWLVKFVSIGAKVGFGMYLGQTVALTIMAGVLSALNIADIANFLLIPVIFIIIVLMDYYMSYFFYKIPPFGFLIGRPQWHVTNLWRKGKN</sequence>
<evidence type="ECO:0000256" key="3">
    <source>
        <dbReference type="ARBA" id="ARBA00022475"/>
    </source>
</evidence>
<keyword evidence="6 7" id="KW-0472">Membrane</keyword>
<feature type="transmembrane region" description="Helical" evidence="7">
    <location>
        <begin position="234"/>
        <end position="252"/>
    </location>
</feature>